<evidence type="ECO:0000256" key="1">
    <source>
        <dbReference type="ARBA" id="ARBA00022475"/>
    </source>
</evidence>
<name>A0A1J5TSS3_9GAMM</name>
<sequence>MISFHLRRNLLVMTLIIVFVGIVWLFIFLASLLFTADKPKVMVPNQSINYIEKIDNFALQDFDEKQRILHVIKAKQYFNFYNDPDLLLAPKVITYDENGAEIYTMTSKRAQYLDTGEVKFTGEVDIRSKTGVAYKINAKELLANTKTHDLISHQEVIYFDEKTTVAAEGVHIKVAEDKMQLKGKNRIKQEGGQRIFTQDLFIDQSNQQKHYYSKHKTTYLATGNKIDAQGIDIDMKKGLTTLLGKVHILQKSGASIDTKSLTIDQSNGNEIYSTKEKVHYQSKALDIHSVGMHYNVKAQKIKLTGGVVGRYE</sequence>
<dbReference type="GO" id="GO:0017089">
    <property type="term" value="F:glycolipid transfer activity"/>
    <property type="evidence" value="ECO:0007669"/>
    <property type="project" value="TreeGrafter"/>
</dbReference>
<keyword evidence="3 6" id="KW-0812">Transmembrane</keyword>
<dbReference type="GO" id="GO:0005886">
    <property type="term" value="C:plasma membrane"/>
    <property type="evidence" value="ECO:0007669"/>
    <property type="project" value="InterPro"/>
</dbReference>
<dbReference type="EMBL" id="MIQH01000951">
    <property type="protein sequence ID" value="OIR23944.1"/>
    <property type="molecule type" value="Genomic_DNA"/>
</dbReference>
<evidence type="ECO:0000256" key="5">
    <source>
        <dbReference type="ARBA" id="ARBA00023136"/>
    </source>
</evidence>
<dbReference type="AlphaFoldDB" id="A0A1J5TSS3"/>
<dbReference type="GO" id="GO:0030288">
    <property type="term" value="C:outer membrane-bounded periplasmic space"/>
    <property type="evidence" value="ECO:0007669"/>
    <property type="project" value="TreeGrafter"/>
</dbReference>
<evidence type="ECO:0000313" key="8">
    <source>
        <dbReference type="Proteomes" id="UP000182798"/>
    </source>
</evidence>
<evidence type="ECO:0000256" key="3">
    <source>
        <dbReference type="ARBA" id="ARBA00022692"/>
    </source>
</evidence>
<gene>
    <name evidence="7" type="ORF">BGC33_08750</name>
</gene>
<dbReference type="InterPro" id="IPR010664">
    <property type="entry name" value="LipoPS_assembly_LptC-rel"/>
</dbReference>
<dbReference type="InterPro" id="IPR052363">
    <property type="entry name" value="LPS_export_LptC"/>
</dbReference>
<keyword evidence="1" id="KW-1003">Cell membrane</keyword>
<dbReference type="NCBIfam" id="TIGR04409">
    <property type="entry name" value="LptC_YrbK"/>
    <property type="match status" value="1"/>
</dbReference>
<evidence type="ECO:0000256" key="4">
    <source>
        <dbReference type="ARBA" id="ARBA00022989"/>
    </source>
</evidence>
<dbReference type="Gene3D" id="2.60.450.10">
    <property type="entry name" value="Lipopolysaccharide (LPS) transport protein A like domain"/>
    <property type="match status" value="2"/>
</dbReference>
<keyword evidence="4 6" id="KW-1133">Transmembrane helix</keyword>
<keyword evidence="2" id="KW-0997">Cell inner membrane</keyword>
<protein>
    <submittedName>
        <fullName evidence="7">LPS export ABC transporter periplasmic protein LptC</fullName>
    </submittedName>
</protein>
<dbReference type="InterPro" id="IPR026265">
    <property type="entry name" value="LptC"/>
</dbReference>
<dbReference type="GO" id="GO:0015221">
    <property type="term" value="F:lipopolysaccharide transmembrane transporter activity"/>
    <property type="evidence" value="ECO:0007669"/>
    <property type="project" value="InterPro"/>
</dbReference>
<dbReference type="Pfam" id="PF06835">
    <property type="entry name" value="LptC"/>
    <property type="match status" value="2"/>
</dbReference>
<reference evidence="8" key="1">
    <citation type="submission" date="2016-09" db="EMBL/GenBank/DDBJ databases">
        <title>Genome Sequence of Bathymodiolus thermophilus sulfur-oxidizing gill endosymbiont.</title>
        <authorList>
            <person name="Ponnudurai R."/>
            <person name="Kleiner M."/>
            <person name="Sayavedra L."/>
            <person name="Thuermer A."/>
            <person name="Felbeck H."/>
            <person name="Schlueter R."/>
            <person name="Schweder T."/>
            <person name="Markert S."/>
        </authorList>
    </citation>
    <scope>NUCLEOTIDE SEQUENCE [LARGE SCALE GENOMIC DNA]</scope>
    <source>
        <strain evidence="8">BAT/CrabSpa'14</strain>
    </source>
</reference>
<evidence type="ECO:0000256" key="2">
    <source>
        <dbReference type="ARBA" id="ARBA00022519"/>
    </source>
</evidence>
<evidence type="ECO:0000313" key="7">
    <source>
        <dbReference type="EMBL" id="OIR23944.1"/>
    </source>
</evidence>
<organism evidence="7 8">
    <name type="scientific">Bathymodiolus thermophilus thioautotrophic gill symbiont</name>
    <dbReference type="NCBI Taxonomy" id="2360"/>
    <lineage>
        <taxon>Bacteria</taxon>
        <taxon>Pseudomonadati</taxon>
        <taxon>Pseudomonadota</taxon>
        <taxon>Gammaproteobacteria</taxon>
        <taxon>sulfur-oxidizing symbionts</taxon>
    </lineage>
</organism>
<keyword evidence="5 6" id="KW-0472">Membrane</keyword>
<dbReference type="PANTHER" id="PTHR37481">
    <property type="entry name" value="LIPOPOLYSACCHARIDE EXPORT SYSTEM PROTEIN LPTC"/>
    <property type="match status" value="1"/>
</dbReference>
<proteinExistence type="predicted"/>
<dbReference type="Proteomes" id="UP000182798">
    <property type="component" value="Unassembled WGS sequence"/>
</dbReference>
<accession>A0A1J5TSS3</accession>
<dbReference type="PANTHER" id="PTHR37481:SF1">
    <property type="entry name" value="LIPOPOLYSACCHARIDE EXPORT SYSTEM PROTEIN LPTC"/>
    <property type="match status" value="1"/>
</dbReference>
<comment type="caution">
    <text evidence="7">The sequence shown here is derived from an EMBL/GenBank/DDBJ whole genome shotgun (WGS) entry which is preliminary data.</text>
</comment>
<feature type="transmembrane region" description="Helical" evidence="6">
    <location>
        <begin position="12"/>
        <end position="34"/>
    </location>
</feature>
<dbReference type="OrthoDB" id="9781561at2"/>
<evidence type="ECO:0000256" key="6">
    <source>
        <dbReference type="SAM" id="Phobius"/>
    </source>
</evidence>